<evidence type="ECO:0000313" key="3">
    <source>
        <dbReference type="EMBL" id="MBP3944485.1"/>
    </source>
</evidence>
<sequence>MKRIFLLLLSAILLKPALAQTSYVQLDKKIEQLREKYQNVGIAIALVKDNALTYHAAYGFKNKELQAPLQKDDIFRIASISKSFTATALMQLVEQGKIKLSDDFGDLVGFPIRNPKFPSTKITLEMVLSHRSSLNDVNGYFDLNVVNPAKNKDWKLAYSDYKPGTNYDYCNLNYNLAGAVLEKFTNTRFDQYIKQQILTPLAVYGGYCVDSLDASKFVTLYEDKKGVLTASPAAYNTRREELKKYEMGYSTPLFSPTGGMKISAKDLATYMMMHMNYGAYPGERLLKSKSAKNMQRKRSEKEQYGLALRENTELIAGKKLIGHTGSAYGLYSAMFFHPKEKFGIVVITNGCVTGYTNDSNDFIREAIQVIYEELKK</sequence>
<reference evidence="3" key="1">
    <citation type="submission" date="2021-03" db="EMBL/GenBank/DDBJ databases">
        <authorList>
            <person name="Lu T."/>
            <person name="Wang Q."/>
            <person name="Han X."/>
        </authorList>
    </citation>
    <scope>NUCLEOTIDE SEQUENCE</scope>
    <source>
        <strain evidence="3">WQ 2009</strain>
    </source>
</reference>
<dbReference type="PANTHER" id="PTHR46825:SF9">
    <property type="entry name" value="BETA-LACTAMASE-RELATED DOMAIN-CONTAINING PROTEIN"/>
    <property type="match status" value="1"/>
</dbReference>
<accession>A0A8T4HDV5</accession>
<feature type="signal peptide" evidence="1">
    <location>
        <begin position="1"/>
        <end position="19"/>
    </location>
</feature>
<keyword evidence="1" id="KW-0732">Signal</keyword>
<evidence type="ECO:0000313" key="4">
    <source>
        <dbReference type="Proteomes" id="UP000679691"/>
    </source>
</evidence>
<proteinExistence type="predicted"/>
<dbReference type="Proteomes" id="UP000679691">
    <property type="component" value="Unassembled WGS sequence"/>
</dbReference>
<comment type="caution">
    <text evidence="3">The sequence shown here is derived from an EMBL/GenBank/DDBJ whole genome shotgun (WGS) entry which is preliminary data.</text>
</comment>
<protein>
    <submittedName>
        <fullName evidence="3">Beta-lactamase family protein</fullName>
    </submittedName>
</protein>
<evidence type="ECO:0000259" key="2">
    <source>
        <dbReference type="Pfam" id="PF00144"/>
    </source>
</evidence>
<dbReference type="InterPro" id="IPR050491">
    <property type="entry name" value="AmpC-like"/>
</dbReference>
<name>A0A8T4HDV5_9SPHI</name>
<dbReference type="Pfam" id="PF00144">
    <property type="entry name" value="Beta-lactamase"/>
    <property type="match status" value="1"/>
</dbReference>
<dbReference type="PANTHER" id="PTHR46825">
    <property type="entry name" value="D-ALANYL-D-ALANINE-CARBOXYPEPTIDASE/ENDOPEPTIDASE AMPH"/>
    <property type="match status" value="1"/>
</dbReference>
<keyword evidence="4" id="KW-1185">Reference proteome</keyword>
<evidence type="ECO:0000256" key="1">
    <source>
        <dbReference type="SAM" id="SignalP"/>
    </source>
</evidence>
<feature type="chain" id="PRO_5035824072" evidence="1">
    <location>
        <begin position="20"/>
        <end position="376"/>
    </location>
</feature>
<feature type="domain" description="Beta-lactamase-related" evidence="2">
    <location>
        <begin position="26"/>
        <end position="365"/>
    </location>
</feature>
<dbReference type="SUPFAM" id="SSF56601">
    <property type="entry name" value="beta-lactamase/transpeptidase-like"/>
    <property type="match status" value="1"/>
</dbReference>
<dbReference type="EMBL" id="JAGKSB010000020">
    <property type="protein sequence ID" value="MBP3944485.1"/>
    <property type="molecule type" value="Genomic_DNA"/>
</dbReference>
<dbReference type="InterPro" id="IPR012338">
    <property type="entry name" value="Beta-lactam/transpept-like"/>
</dbReference>
<organism evidence="3 4">
    <name type="scientific">Rhinopithecimicrobium faecis</name>
    <dbReference type="NCBI Taxonomy" id="2820698"/>
    <lineage>
        <taxon>Bacteria</taxon>
        <taxon>Pseudomonadati</taxon>
        <taxon>Bacteroidota</taxon>
        <taxon>Sphingobacteriia</taxon>
        <taxon>Sphingobacteriales</taxon>
        <taxon>Sphingobacteriaceae</taxon>
        <taxon>Rhinopithecimicrobium</taxon>
    </lineage>
</organism>
<dbReference type="Gene3D" id="3.40.710.10">
    <property type="entry name" value="DD-peptidase/beta-lactamase superfamily"/>
    <property type="match status" value="1"/>
</dbReference>
<dbReference type="InterPro" id="IPR001466">
    <property type="entry name" value="Beta-lactam-related"/>
</dbReference>
<gene>
    <name evidence="3" type="ORF">J5U18_13145</name>
</gene>
<dbReference type="AlphaFoldDB" id="A0A8T4HDV5"/>
<dbReference type="RefSeq" id="WP_353548000.1">
    <property type="nucleotide sequence ID" value="NZ_JAGKSB010000020.1"/>
</dbReference>